<feature type="non-terminal residue" evidence="2">
    <location>
        <position position="49"/>
    </location>
</feature>
<protein>
    <submittedName>
        <fullName evidence="2">Uncharacterized protein</fullName>
    </submittedName>
</protein>
<evidence type="ECO:0000313" key="2">
    <source>
        <dbReference type="EMBL" id="CAF5063214.1"/>
    </source>
</evidence>
<sequence length="49" mass="5892">MYARKNNLIYVTRIEFRFVEEEEEDEEEEDEEDIDGRDCFPTTVDEGSV</sequence>
<evidence type="ECO:0000256" key="1">
    <source>
        <dbReference type="SAM" id="MobiDB-lite"/>
    </source>
</evidence>
<evidence type="ECO:0000313" key="3">
    <source>
        <dbReference type="Proteomes" id="UP000681720"/>
    </source>
</evidence>
<accession>A0A8S3E6P8</accession>
<feature type="compositionally biased region" description="Acidic residues" evidence="1">
    <location>
        <begin position="20"/>
        <end position="35"/>
    </location>
</feature>
<comment type="caution">
    <text evidence="2">The sequence shown here is derived from an EMBL/GenBank/DDBJ whole genome shotgun (WGS) entry which is preliminary data.</text>
</comment>
<dbReference type="EMBL" id="CAJOBJ010234974">
    <property type="protein sequence ID" value="CAF5063214.1"/>
    <property type="molecule type" value="Genomic_DNA"/>
</dbReference>
<organism evidence="2 3">
    <name type="scientific">Rotaria magnacalcarata</name>
    <dbReference type="NCBI Taxonomy" id="392030"/>
    <lineage>
        <taxon>Eukaryota</taxon>
        <taxon>Metazoa</taxon>
        <taxon>Spiralia</taxon>
        <taxon>Gnathifera</taxon>
        <taxon>Rotifera</taxon>
        <taxon>Eurotatoria</taxon>
        <taxon>Bdelloidea</taxon>
        <taxon>Philodinida</taxon>
        <taxon>Philodinidae</taxon>
        <taxon>Rotaria</taxon>
    </lineage>
</organism>
<name>A0A8S3E6P8_9BILA</name>
<dbReference type="AlphaFoldDB" id="A0A8S3E6P8"/>
<reference evidence="2" key="1">
    <citation type="submission" date="2021-02" db="EMBL/GenBank/DDBJ databases">
        <authorList>
            <person name="Nowell W R."/>
        </authorList>
    </citation>
    <scope>NUCLEOTIDE SEQUENCE</scope>
</reference>
<feature type="region of interest" description="Disordered" evidence="1">
    <location>
        <begin position="20"/>
        <end position="49"/>
    </location>
</feature>
<proteinExistence type="predicted"/>
<dbReference type="Proteomes" id="UP000681720">
    <property type="component" value="Unassembled WGS sequence"/>
</dbReference>
<gene>
    <name evidence="2" type="ORF">GIL414_LOCUS60663</name>
</gene>